<name>A0A381SWE6_9ZZZZ</name>
<dbReference type="EMBL" id="UINC01003590">
    <property type="protein sequence ID" value="SVA07631.1"/>
    <property type="molecule type" value="Genomic_DNA"/>
</dbReference>
<feature type="transmembrane region" description="Helical" evidence="1">
    <location>
        <begin position="42"/>
        <end position="63"/>
    </location>
</feature>
<accession>A0A381SWE6</accession>
<dbReference type="AlphaFoldDB" id="A0A381SWE6"/>
<organism evidence="2">
    <name type="scientific">marine metagenome</name>
    <dbReference type="NCBI Taxonomy" id="408172"/>
    <lineage>
        <taxon>unclassified sequences</taxon>
        <taxon>metagenomes</taxon>
        <taxon>ecological metagenomes</taxon>
    </lineage>
</organism>
<evidence type="ECO:0000256" key="1">
    <source>
        <dbReference type="SAM" id="Phobius"/>
    </source>
</evidence>
<evidence type="ECO:0000313" key="2">
    <source>
        <dbReference type="EMBL" id="SVA07631.1"/>
    </source>
</evidence>
<reference evidence="2" key="1">
    <citation type="submission" date="2018-05" db="EMBL/GenBank/DDBJ databases">
        <authorList>
            <person name="Lanie J.A."/>
            <person name="Ng W.-L."/>
            <person name="Kazmierczak K.M."/>
            <person name="Andrzejewski T.M."/>
            <person name="Davidsen T.M."/>
            <person name="Wayne K.J."/>
            <person name="Tettelin H."/>
            <person name="Glass J.I."/>
            <person name="Rusch D."/>
            <person name="Podicherti R."/>
            <person name="Tsui H.-C.T."/>
            <person name="Winkler M.E."/>
        </authorList>
    </citation>
    <scope>NUCLEOTIDE SEQUENCE</scope>
</reference>
<evidence type="ECO:0008006" key="3">
    <source>
        <dbReference type="Google" id="ProtNLM"/>
    </source>
</evidence>
<dbReference type="NCBIfam" id="TIGR04391">
    <property type="entry name" value="CcmD_alt_fam"/>
    <property type="match status" value="1"/>
</dbReference>
<keyword evidence="1" id="KW-0472">Membrane</keyword>
<keyword evidence="1" id="KW-0812">Transmembrane</keyword>
<keyword evidence="1" id="KW-1133">Transmembrane helix</keyword>
<dbReference type="InterPro" id="IPR030888">
    <property type="entry name" value="Put_ccm"/>
</dbReference>
<protein>
    <recommendedName>
        <fullName evidence="3">CcmD family protein</fullName>
    </recommendedName>
</protein>
<gene>
    <name evidence="2" type="ORF">METZ01_LOCUS60485</name>
</gene>
<proteinExistence type="predicted"/>
<sequence>MDQKWFRWTTVFVLGVLLLRAGPVWAQAGTALGSQTLGRGYWHVFAAYAVVWILVLGWVISIVRRLRRVEERLGNE</sequence>